<sequence>MTILTRAGVQSFEEWMRTKDFKMIMPPLAPHPGVPFLAGGMPNINLLNKMYNIVPEGQLRARVATQEAGSSLFCSPRQEVPFVVYED</sequence>
<reference evidence="1" key="1">
    <citation type="submission" date="2013-10" db="EMBL/GenBank/DDBJ databases">
        <title>Genomic analysis of the causative agents of coccidiosis in chickens.</title>
        <authorList>
            <person name="Reid A.J."/>
            <person name="Blake D."/>
            <person name="Billington K."/>
            <person name="Browne H."/>
            <person name="Dunn M."/>
            <person name="Hung S."/>
            <person name="Kawahara F."/>
            <person name="Miranda-Saavedra D."/>
            <person name="Mourier T."/>
            <person name="Nagra H."/>
            <person name="Otto T.D."/>
            <person name="Rawlings N."/>
            <person name="Sanchez A."/>
            <person name="Sanders M."/>
            <person name="Subramaniam C."/>
            <person name="Tay Y."/>
            <person name="Dear P."/>
            <person name="Doerig C."/>
            <person name="Gruber A."/>
            <person name="Parkinson J."/>
            <person name="Shirley M."/>
            <person name="Wan K.L."/>
            <person name="Berriman M."/>
            <person name="Tomley F."/>
            <person name="Pain A."/>
        </authorList>
    </citation>
    <scope>NUCLEOTIDE SEQUENCE</scope>
    <source>
        <strain evidence="1">Houghton</strain>
    </source>
</reference>
<dbReference type="VEuPathDB" id="ToxoDB:EAH_00061710"/>
<dbReference type="GeneID" id="25274241"/>
<organism evidence="1 2">
    <name type="scientific">Eimeria acervulina</name>
    <name type="common">Coccidian parasite</name>
    <dbReference type="NCBI Taxonomy" id="5801"/>
    <lineage>
        <taxon>Eukaryota</taxon>
        <taxon>Sar</taxon>
        <taxon>Alveolata</taxon>
        <taxon>Apicomplexa</taxon>
        <taxon>Conoidasida</taxon>
        <taxon>Coccidia</taxon>
        <taxon>Eucoccidiorida</taxon>
        <taxon>Eimeriorina</taxon>
        <taxon>Eimeriidae</taxon>
        <taxon>Eimeria</taxon>
    </lineage>
</organism>
<dbReference type="RefSeq" id="XP_013248764.1">
    <property type="nucleotide sequence ID" value="XM_013393310.1"/>
</dbReference>
<gene>
    <name evidence="1" type="ORF">EAH_00061710</name>
</gene>
<reference evidence="1" key="2">
    <citation type="submission" date="2013-10" db="EMBL/GenBank/DDBJ databases">
        <authorList>
            <person name="Aslett M."/>
        </authorList>
    </citation>
    <scope>NUCLEOTIDE SEQUENCE</scope>
    <source>
        <strain evidence="1">Houghton</strain>
    </source>
</reference>
<protein>
    <submittedName>
        <fullName evidence="1">Uncharacterized protein</fullName>
    </submittedName>
</protein>
<accession>U6GQN0</accession>
<dbReference type="Proteomes" id="UP000018050">
    <property type="component" value="Unassembled WGS sequence"/>
</dbReference>
<keyword evidence="2" id="KW-1185">Reference proteome</keyword>
<evidence type="ECO:0000313" key="1">
    <source>
        <dbReference type="EMBL" id="CDI81548.1"/>
    </source>
</evidence>
<dbReference type="EMBL" id="HG671687">
    <property type="protein sequence ID" value="CDI81548.1"/>
    <property type="molecule type" value="Genomic_DNA"/>
</dbReference>
<proteinExistence type="predicted"/>
<evidence type="ECO:0000313" key="2">
    <source>
        <dbReference type="Proteomes" id="UP000018050"/>
    </source>
</evidence>
<dbReference type="AlphaFoldDB" id="U6GQN0"/>
<name>U6GQN0_EIMAC</name>
<dbReference type="OrthoDB" id="10361501at2759"/>